<dbReference type="Pfam" id="PF01425">
    <property type="entry name" value="Amidase"/>
    <property type="match status" value="1"/>
</dbReference>
<comment type="caution">
    <text evidence="2">The sequence shown here is derived from an EMBL/GenBank/DDBJ whole genome shotgun (WGS) entry which is preliminary data.</text>
</comment>
<reference evidence="2" key="1">
    <citation type="submission" date="2017-08" db="EMBL/GenBank/DDBJ databases">
        <authorList>
            <person name="Imhoff J.F."/>
            <person name="Rahn T."/>
            <person name="Kuenzel S."/>
            <person name="Neulinger S.C."/>
        </authorList>
    </citation>
    <scope>NUCLEOTIDE SEQUENCE</scope>
    <source>
        <strain evidence="2">IM 151</strain>
    </source>
</reference>
<evidence type="ECO:0000313" key="3">
    <source>
        <dbReference type="Proteomes" id="UP001041814"/>
    </source>
</evidence>
<dbReference type="SUPFAM" id="SSF75304">
    <property type="entry name" value="Amidase signature (AS) enzymes"/>
    <property type="match status" value="1"/>
</dbReference>
<keyword evidence="3" id="KW-1185">Reference proteome</keyword>
<reference evidence="2" key="2">
    <citation type="journal article" date="2020" name="Microorganisms">
        <title>Osmotic Adaptation and Compatible Solute Biosynthesis of Phototrophic Bacteria as Revealed from Genome Analyses.</title>
        <authorList>
            <person name="Imhoff J.F."/>
            <person name="Rahn T."/>
            <person name="Kunzel S."/>
            <person name="Keller A."/>
            <person name="Neulinger S.C."/>
        </authorList>
    </citation>
    <scope>NUCLEOTIDE SEQUENCE</scope>
    <source>
        <strain evidence="2">IM 151</strain>
    </source>
</reference>
<name>A0ABS1DVC5_RUBGE</name>
<organism evidence="2 3">
    <name type="scientific">Rubrivivax gelatinosus</name>
    <name type="common">Rhodocyclus gelatinosus</name>
    <name type="synonym">Rhodopseudomonas gelatinosa</name>
    <dbReference type="NCBI Taxonomy" id="28068"/>
    <lineage>
        <taxon>Bacteria</taxon>
        <taxon>Pseudomonadati</taxon>
        <taxon>Pseudomonadota</taxon>
        <taxon>Betaproteobacteria</taxon>
        <taxon>Burkholderiales</taxon>
        <taxon>Sphaerotilaceae</taxon>
        <taxon>Rubrivivax</taxon>
    </lineage>
</organism>
<protein>
    <submittedName>
        <fullName evidence="2">Amidase</fullName>
    </submittedName>
</protein>
<dbReference type="Proteomes" id="UP001041814">
    <property type="component" value="Unassembled WGS sequence"/>
</dbReference>
<dbReference type="PANTHER" id="PTHR11895">
    <property type="entry name" value="TRANSAMIDASE"/>
    <property type="match status" value="1"/>
</dbReference>
<dbReference type="EMBL" id="NRRU01000052">
    <property type="protein sequence ID" value="MBK1713977.1"/>
    <property type="molecule type" value="Genomic_DNA"/>
</dbReference>
<evidence type="ECO:0000259" key="1">
    <source>
        <dbReference type="Pfam" id="PF01425"/>
    </source>
</evidence>
<dbReference type="InterPro" id="IPR023631">
    <property type="entry name" value="Amidase_dom"/>
</dbReference>
<gene>
    <name evidence="2" type="ORF">CKO43_14455</name>
</gene>
<sequence length="459" mass="48325">MHALTAAELGPLYRSGELSPVEVVRAVIAQVERLEPRLHATWAFAPEAALAAAAASEARHRRGAPLSALDGVPVMPKENIGTRGLPKPLGCAAVDCVPEPEHSPPAARLDEAGCVFVARTTMPDYGMLSSGLSSLHAAARNPWNPERTPGGSSAGAGAAAAAGYGPLHLGTDIGGSIRLPAGWCGVVGFKPSLGRIPIDPPYAGRCAGPMTRCVADAALMMAVLARPDWRDASSLPPQDIAWDRLDDIELRGLRLALLLDAGWGLPLDPEHAAVVCAAARVFEAAGCIVEPLAPFTTPAMAAGIDRFWRMRSWLDLQALAPERRERVLPFIRDWAAPAAGYGAADVFHGHAQMAALRDAAVAACRRFDFVLSPVAPVPAFPALYASPTNDPASAMAHIGFTLPFNMSEQPAISVPAGMTADGLPIGLQIAGARHDDLGVLRLARAWERLRPPLPPWPMT</sequence>
<proteinExistence type="predicted"/>
<evidence type="ECO:0000313" key="2">
    <source>
        <dbReference type="EMBL" id="MBK1713977.1"/>
    </source>
</evidence>
<dbReference type="NCBIfam" id="NF005450">
    <property type="entry name" value="PRK07042.1"/>
    <property type="match status" value="1"/>
</dbReference>
<dbReference type="InterPro" id="IPR000120">
    <property type="entry name" value="Amidase"/>
</dbReference>
<dbReference type="InterPro" id="IPR036928">
    <property type="entry name" value="AS_sf"/>
</dbReference>
<accession>A0ABS1DVC5</accession>
<dbReference type="PANTHER" id="PTHR11895:SF173">
    <property type="entry name" value="GLUTAMYL-TRNA AMIDOTRANSFERASE SUBUNIT A"/>
    <property type="match status" value="1"/>
</dbReference>
<feature type="domain" description="Amidase" evidence="1">
    <location>
        <begin position="22"/>
        <end position="439"/>
    </location>
</feature>
<dbReference type="Gene3D" id="3.90.1300.10">
    <property type="entry name" value="Amidase signature (AS) domain"/>
    <property type="match status" value="1"/>
</dbReference>